<dbReference type="OrthoDB" id="9809073at2"/>
<dbReference type="AlphaFoldDB" id="F4A2V5"/>
<reference evidence="5 6" key="2">
    <citation type="journal article" date="2011" name="Stand. Genomic Sci.">
        <title>Complete genome sequence of Mahella australiensis type strain (50-1 BON).</title>
        <authorList>
            <person name="Sikorski J."/>
            <person name="Teshima H."/>
            <person name="Nolan M."/>
            <person name="Lucas S."/>
            <person name="Hammon N."/>
            <person name="Deshpande S."/>
            <person name="Cheng J.F."/>
            <person name="Pitluck S."/>
            <person name="Liolios K."/>
            <person name="Pagani I."/>
            <person name="Ivanova N."/>
            <person name="Huntemann M."/>
            <person name="Mavromatis K."/>
            <person name="Ovchinikova G."/>
            <person name="Pati A."/>
            <person name="Tapia R."/>
            <person name="Han C."/>
            <person name="Goodwin L."/>
            <person name="Chen A."/>
            <person name="Palaniappan K."/>
            <person name="Land M."/>
            <person name="Hauser L."/>
            <person name="Ngatchou-Djao O.D."/>
            <person name="Rohde M."/>
            <person name="Pukall R."/>
            <person name="Spring S."/>
            <person name="Abt B."/>
            <person name="Goker M."/>
            <person name="Detter J.C."/>
            <person name="Woyke T."/>
            <person name="Bristow J."/>
            <person name="Markowitz V."/>
            <person name="Hugenholtz P."/>
            <person name="Eisen J.A."/>
            <person name="Kyrpides N.C."/>
            <person name="Klenk H.P."/>
            <person name="Lapidus A."/>
        </authorList>
    </citation>
    <scope>NUCLEOTIDE SEQUENCE [LARGE SCALE GENOMIC DNA]</scope>
    <source>
        <strain evidence="6">DSM 15567 / CIP 107919 / 50-1 BON</strain>
    </source>
</reference>
<dbReference type="STRING" id="697281.Mahau_2126"/>
<evidence type="ECO:0000256" key="3">
    <source>
        <dbReference type="ARBA" id="ARBA00023274"/>
    </source>
</evidence>
<dbReference type="HOGENOM" id="CLU_074407_2_2_9"/>
<dbReference type="InterPro" id="IPR047859">
    <property type="entry name" value="Ribosomal_bL17_CS"/>
</dbReference>
<dbReference type="EMBL" id="CP002360">
    <property type="protein sequence ID" value="AEE97298.1"/>
    <property type="molecule type" value="Genomic_DNA"/>
</dbReference>
<dbReference type="GO" id="GO:0022625">
    <property type="term" value="C:cytosolic large ribosomal subunit"/>
    <property type="evidence" value="ECO:0007669"/>
    <property type="project" value="TreeGrafter"/>
</dbReference>
<evidence type="ECO:0000256" key="4">
    <source>
        <dbReference type="HAMAP-Rule" id="MF_01368"/>
    </source>
</evidence>
<dbReference type="eggNOG" id="COG0203">
    <property type="taxonomic scope" value="Bacteria"/>
</dbReference>
<evidence type="ECO:0000313" key="5">
    <source>
        <dbReference type="EMBL" id="AEE97298.1"/>
    </source>
</evidence>
<comment type="similarity">
    <text evidence="1 4">Belongs to the bacterial ribosomal protein bL17 family.</text>
</comment>
<proteinExistence type="inferred from homology"/>
<accession>F4A2V5</accession>
<dbReference type="PANTHER" id="PTHR14413">
    <property type="entry name" value="RIBOSOMAL PROTEIN L17"/>
    <property type="match status" value="1"/>
</dbReference>
<sequence length="164" mass="19080">MSAYRKLSKPSDERKATLRNLVTQLLWYGKIQTTEARAKEIRKIAEKLITLAKKEANNVIEVDKQVNNEKQQTVTIHVKNDAPSRLHARRQIMSYIYDVKDSKKSDETKSEYKERLRQINHPVVEKLFNEIAPRYADRNGGYVRILKVGKRRGDASDMVIIELV</sequence>
<dbReference type="PANTHER" id="PTHR14413:SF16">
    <property type="entry name" value="LARGE RIBOSOMAL SUBUNIT PROTEIN BL17M"/>
    <property type="match status" value="1"/>
</dbReference>
<evidence type="ECO:0000313" key="6">
    <source>
        <dbReference type="Proteomes" id="UP000008457"/>
    </source>
</evidence>
<dbReference type="Pfam" id="PF01196">
    <property type="entry name" value="Ribosomal_L17"/>
    <property type="match status" value="1"/>
</dbReference>
<dbReference type="SUPFAM" id="SSF64263">
    <property type="entry name" value="Prokaryotic ribosomal protein L17"/>
    <property type="match status" value="1"/>
</dbReference>
<dbReference type="HAMAP" id="MF_01368">
    <property type="entry name" value="Ribosomal_bL17"/>
    <property type="match status" value="1"/>
</dbReference>
<keyword evidence="3 4" id="KW-0687">Ribonucleoprotein</keyword>
<dbReference type="KEGG" id="mas:Mahau_2126"/>
<dbReference type="RefSeq" id="WP_013781726.1">
    <property type="nucleotide sequence ID" value="NC_015520.1"/>
</dbReference>
<gene>
    <name evidence="4" type="primary">rplQ</name>
    <name evidence="5" type="ordered locus">Mahau_2126</name>
</gene>
<keyword evidence="2 4" id="KW-0689">Ribosomal protein</keyword>
<comment type="subunit">
    <text evidence="4">Part of the 50S ribosomal subunit. Contacts protein L32.</text>
</comment>
<name>F4A2V5_MAHA5</name>
<evidence type="ECO:0000256" key="2">
    <source>
        <dbReference type="ARBA" id="ARBA00022980"/>
    </source>
</evidence>
<organism evidence="5 6">
    <name type="scientific">Mahella australiensis (strain DSM 15567 / CIP 107919 / 50-1 BON)</name>
    <dbReference type="NCBI Taxonomy" id="697281"/>
    <lineage>
        <taxon>Bacteria</taxon>
        <taxon>Bacillati</taxon>
        <taxon>Bacillota</taxon>
        <taxon>Clostridia</taxon>
        <taxon>Thermoanaerobacterales</taxon>
        <taxon>Thermoanaerobacterales Family IV. Incertae Sedis</taxon>
        <taxon>Mahella</taxon>
    </lineage>
</organism>
<protein>
    <recommendedName>
        <fullName evidence="4">Large ribosomal subunit protein bL17</fullName>
    </recommendedName>
</protein>
<dbReference type="GO" id="GO:0006412">
    <property type="term" value="P:translation"/>
    <property type="evidence" value="ECO:0007669"/>
    <property type="project" value="UniProtKB-UniRule"/>
</dbReference>
<keyword evidence="6" id="KW-1185">Reference proteome</keyword>
<dbReference type="GO" id="GO:0003735">
    <property type="term" value="F:structural constituent of ribosome"/>
    <property type="evidence" value="ECO:0007669"/>
    <property type="project" value="InterPro"/>
</dbReference>
<dbReference type="Gene3D" id="3.90.1030.10">
    <property type="entry name" value="Ribosomal protein L17"/>
    <property type="match status" value="1"/>
</dbReference>
<dbReference type="InterPro" id="IPR000456">
    <property type="entry name" value="Ribosomal_bL17"/>
</dbReference>
<reference evidence="6" key="1">
    <citation type="submission" date="2010-11" db="EMBL/GenBank/DDBJ databases">
        <title>The complete genome of Mahella australiensis DSM 15567.</title>
        <authorList>
            <consortium name="US DOE Joint Genome Institute (JGI-PGF)"/>
            <person name="Lucas S."/>
            <person name="Copeland A."/>
            <person name="Lapidus A."/>
            <person name="Bruce D."/>
            <person name="Goodwin L."/>
            <person name="Pitluck S."/>
            <person name="Kyrpides N."/>
            <person name="Mavromatis K."/>
            <person name="Pagani I."/>
            <person name="Ivanova N."/>
            <person name="Teshima H."/>
            <person name="Brettin T."/>
            <person name="Detter J.C."/>
            <person name="Han C."/>
            <person name="Tapia R."/>
            <person name="Land M."/>
            <person name="Hauser L."/>
            <person name="Markowitz V."/>
            <person name="Cheng J.-F."/>
            <person name="Hugenholtz P."/>
            <person name="Woyke T."/>
            <person name="Wu D."/>
            <person name="Spring S."/>
            <person name="Pukall R."/>
            <person name="Steenblock K."/>
            <person name="Schneider S."/>
            <person name="Klenk H.-P."/>
            <person name="Eisen J.A."/>
        </authorList>
    </citation>
    <scope>NUCLEOTIDE SEQUENCE [LARGE SCALE GENOMIC DNA]</scope>
    <source>
        <strain evidence="6">DSM 15567 / CIP 107919 / 50-1 BON</strain>
    </source>
</reference>
<dbReference type="InterPro" id="IPR036373">
    <property type="entry name" value="Ribosomal_bL17_sf"/>
</dbReference>
<dbReference type="Proteomes" id="UP000008457">
    <property type="component" value="Chromosome"/>
</dbReference>
<evidence type="ECO:0000256" key="1">
    <source>
        <dbReference type="ARBA" id="ARBA00008777"/>
    </source>
</evidence>
<dbReference type="PROSITE" id="PS01167">
    <property type="entry name" value="RIBOSOMAL_L17"/>
    <property type="match status" value="1"/>
</dbReference>